<gene>
    <name evidence="1" type="ORF">TRITD_2Av1G129590</name>
</gene>
<keyword evidence="2" id="KW-1185">Reference proteome</keyword>
<dbReference type="Proteomes" id="UP000324705">
    <property type="component" value="Chromosome 2A"/>
</dbReference>
<reference evidence="1 2" key="1">
    <citation type="submission" date="2017-09" db="EMBL/GenBank/DDBJ databases">
        <authorList>
            <consortium name="International Durum Wheat Genome Sequencing Consortium (IDWGSC)"/>
            <person name="Milanesi L."/>
        </authorList>
    </citation>
    <scope>NUCLEOTIDE SEQUENCE [LARGE SCALE GENOMIC DNA]</scope>
    <source>
        <strain evidence="2">cv. Svevo</strain>
    </source>
</reference>
<organism evidence="1 2">
    <name type="scientific">Triticum turgidum subsp. durum</name>
    <name type="common">Durum wheat</name>
    <name type="synonym">Triticum durum</name>
    <dbReference type="NCBI Taxonomy" id="4567"/>
    <lineage>
        <taxon>Eukaryota</taxon>
        <taxon>Viridiplantae</taxon>
        <taxon>Streptophyta</taxon>
        <taxon>Embryophyta</taxon>
        <taxon>Tracheophyta</taxon>
        <taxon>Spermatophyta</taxon>
        <taxon>Magnoliopsida</taxon>
        <taxon>Liliopsida</taxon>
        <taxon>Poales</taxon>
        <taxon>Poaceae</taxon>
        <taxon>BOP clade</taxon>
        <taxon>Pooideae</taxon>
        <taxon>Triticodae</taxon>
        <taxon>Triticeae</taxon>
        <taxon>Triticinae</taxon>
        <taxon>Triticum</taxon>
    </lineage>
</organism>
<evidence type="ECO:0000313" key="2">
    <source>
        <dbReference type="Proteomes" id="UP000324705"/>
    </source>
</evidence>
<accession>A0A9R1NSL1</accession>
<proteinExistence type="predicted"/>
<name>A0A9R1NSL1_TRITD</name>
<dbReference type="AlphaFoldDB" id="A0A9R1NSL1"/>
<evidence type="ECO:0000313" key="1">
    <source>
        <dbReference type="EMBL" id="VAH30356.1"/>
    </source>
</evidence>
<sequence>MMPLACALGEENVATFLILKLFPRELQDENHDQIKCTDDNINSSMQIDDLASSLAQQILGRCYPLFRKRQSLGPQINRFNSTQRPWVGGFTRKGRGTICYMYESLRICWPSSTVPPC</sequence>
<protein>
    <submittedName>
        <fullName evidence="1">Uncharacterized protein</fullName>
    </submittedName>
</protein>
<dbReference type="Gramene" id="TRITD2Av1G129590.1">
    <property type="protein sequence ID" value="TRITD2Av1G129590.1"/>
    <property type="gene ID" value="TRITD2Av1G129590"/>
</dbReference>
<dbReference type="EMBL" id="LT934113">
    <property type="protein sequence ID" value="VAH30356.1"/>
    <property type="molecule type" value="Genomic_DNA"/>
</dbReference>